<dbReference type="Proteomes" id="UP000199387">
    <property type="component" value="Unassembled WGS sequence"/>
</dbReference>
<dbReference type="EMBL" id="FMZA01000010">
    <property type="protein sequence ID" value="SDC55970.1"/>
    <property type="molecule type" value="Genomic_DNA"/>
</dbReference>
<evidence type="ECO:0000313" key="1">
    <source>
        <dbReference type="EMBL" id="SDC55970.1"/>
    </source>
</evidence>
<sequence length="66" mass="7846">MGCWLVQLSDGQQALITDEDWIPRDLESYRLLQMRNRRYQQRLQQISTNIFGEWSDFLGPESEVSP</sequence>
<name>A0A1G6MKG5_9BACL</name>
<gene>
    <name evidence="1" type="ORF">SAMN04488112_11026</name>
</gene>
<dbReference type="OrthoDB" id="2991192at2"/>
<dbReference type="AlphaFoldDB" id="A0A1G6MKG5"/>
<proteinExistence type="predicted"/>
<protein>
    <submittedName>
        <fullName evidence="1">Uncharacterized protein</fullName>
    </submittedName>
</protein>
<evidence type="ECO:0000313" key="2">
    <source>
        <dbReference type="Proteomes" id="UP000199387"/>
    </source>
</evidence>
<dbReference type="STRING" id="1236220.SAMN04488112_11026"/>
<organism evidence="1 2">
    <name type="scientific">Melghirimyces thermohalophilus</name>
    <dbReference type="NCBI Taxonomy" id="1236220"/>
    <lineage>
        <taxon>Bacteria</taxon>
        <taxon>Bacillati</taxon>
        <taxon>Bacillota</taxon>
        <taxon>Bacilli</taxon>
        <taxon>Bacillales</taxon>
        <taxon>Thermoactinomycetaceae</taxon>
        <taxon>Melghirimyces</taxon>
    </lineage>
</organism>
<keyword evidence="2" id="KW-1185">Reference proteome</keyword>
<dbReference type="RefSeq" id="WP_091569838.1">
    <property type="nucleotide sequence ID" value="NZ_FMZA01000010.1"/>
</dbReference>
<reference evidence="1 2" key="1">
    <citation type="submission" date="2016-10" db="EMBL/GenBank/DDBJ databases">
        <authorList>
            <person name="de Groot N.N."/>
        </authorList>
    </citation>
    <scope>NUCLEOTIDE SEQUENCE [LARGE SCALE GENOMIC DNA]</scope>
    <source>
        <strain evidence="1 2">DSM 45514</strain>
    </source>
</reference>
<accession>A0A1G6MKG5</accession>